<dbReference type="Pfam" id="PF13966">
    <property type="entry name" value="zf-RVT"/>
    <property type="match status" value="1"/>
</dbReference>
<dbReference type="GO" id="GO:0003676">
    <property type="term" value="F:nucleic acid binding"/>
    <property type="evidence" value="ECO:0007669"/>
    <property type="project" value="InterPro"/>
</dbReference>
<dbReference type="InterPro" id="IPR052929">
    <property type="entry name" value="RNase_H-like_EbsB-rel"/>
</dbReference>
<name>A0AAW2BLR7_9ROSI</name>
<dbReference type="PANTHER" id="PTHR47074">
    <property type="entry name" value="BNAC02G40300D PROTEIN"/>
    <property type="match status" value="1"/>
</dbReference>
<sequence>MIHEKVSALIDNERHCWAQETINANFLPSEASLIKAIPLSFDDCRDVITWPLNCDGVYSVRSGYHLLLDMALNELPRPSNLSNSKRFWKGIWGLNVPNRVKTLMWRAGSDSLPSKSNLRKRKIPIDDTCSNCGLESETTMHAIWSCPLLVSVWNVHFGWLIRETVLPHPPPKAPSPPKDETWLPPPPSWVKVNFDEATFANSSSAGLGAIIRNDMGLVMAAFTQPIPLPTSVEMVEVLAARGALCFAKDLGFNKICVEGDSEIIIKALNHGGLSSSSFGHIIKDVKVLSSSLGNVRFSHTRRQGNRVAHGLARLACNFAHF</sequence>
<gene>
    <name evidence="3" type="ORF">SO802_030710</name>
</gene>
<dbReference type="InterPro" id="IPR044730">
    <property type="entry name" value="RNase_H-like_dom_plant"/>
</dbReference>
<dbReference type="EMBL" id="JAZDWU010000011">
    <property type="protein sequence ID" value="KAK9985759.1"/>
    <property type="molecule type" value="Genomic_DNA"/>
</dbReference>
<dbReference type="InterPro" id="IPR026960">
    <property type="entry name" value="RVT-Znf"/>
</dbReference>
<evidence type="ECO:0008006" key="5">
    <source>
        <dbReference type="Google" id="ProtNLM"/>
    </source>
</evidence>
<dbReference type="Proteomes" id="UP001459277">
    <property type="component" value="Unassembled WGS sequence"/>
</dbReference>
<proteinExistence type="predicted"/>
<dbReference type="InterPro" id="IPR012337">
    <property type="entry name" value="RNaseH-like_sf"/>
</dbReference>
<accession>A0AAW2BLR7</accession>
<evidence type="ECO:0000259" key="1">
    <source>
        <dbReference type="Pfam" id="PF13456"/>
    </source>
</evidence>
<evidence type="ECO:0000313" key="3">
    <source>
        <dbReference type="EMBL" id="KAK9985759.1"/>
    </source>
</evidence>
<protein>
    <recommendedName>
        <fullName evidence="5">RNase H type-1 domain-containing protein</fullName>
    </recommendedName>
</protein>
<dbReference type="AlphaFoldDB" id="A0AAW2BLR7"/>
<dbReference type="InterPro" id="IPR002156">
    <property type="entry name" value="RNaseH_domain"/>
</dbReference>
<reference evidence="3 4" key="1">
    <citation type="submission" date="2024-01" db="EMBL/GenBank/DDBJ databases">
        <title>A telomere-to-telomere, gap-free genome of sweet tea (Lithocarpus litseifolius).</title>
        <authorList>
            <person name="Zhou J."/>
        </authorList>
    </citation>
    <scope>NUCLEOTIDE SEQUENCE [LARGE SCALE GENOMIC DNA]</scope>
    <source>
        <strain evidence="3">Zhou-2022a</strain>
        <tissue evidence="3">Leaf</tissue>
    </source>
</reference>
<dbReference type="PANTHER" id="PTHR47074:SF48">
    <property type="entry name" value="POLYNUCLEOTIDYL TRANSFERASE, RIBONUCLEASE H-LIKE SUPERFAMILY PROTEIN"/>
    <property type="match status" value="1"/>
</dbReference>
<dbReference type="InterPro" id="IPR036397">
    <property type="entry name" value="RNaseH_sf"/>
</dbReference>
<feature type="domain" description="Reverse transcriptase zinc-binding" evidence="2">
    <location>
        <begin position="58"/>
        <end position="153"/>
    </location>
</feature>
<keyword evidence="4" id="KW-1185">Reference proteome</keyword>
<comment type="caution">
    <text evidence="3">The sequence shown here is derived from an EMBL/GenBank/DDBJ whole genome shotgun (WGS) entry which is preliminary data.</text>
</comment>
<evidence type="ECO:0000313" key="4">
    <source>
        <dbReference type="Proteomes" id="UP001459277"/>
    </source>
</evidence>
<organism evidence="3 4">
    <name type="scientific">Lithocarpus litseifolius</name>
    <dbReference type="NCBI Taxonomy" id="425828"/>
    <lineage>
        <taxon>Eukaryota</taxon>
        <taxon>Viridiplantae</taxon>
        <taxon>Streptophyta</taxon>
        <taxon>Embryophyta</taxon>
        <taxon>Tracheophyta</taxon>
        <taxon>Spermatophyta</taxon>
        <taxon>Magnoliopsida</taxon>
        <taxon>eudicotyledons</taxon>
        <taxon>Gunneridae</taxon>
        <taxon>Pentapetalae</taxon>
        <taxon>rosids</taxon>
        <taxon>fabids</taxon>
        <taxon>Fagales</taxon>
        <taxon>Fagaceae</taxon>
        <taxon>Lithocarpus</taxon>
    </lineage>
</organism>
<feature type="domain" description="RNase H type-1" evidence="1">
    <location>
        <begin position="193"/>
        <end position="314"/>
    </location>
</feature>
<dbReference type="Pfam" id="PF13456">
    <property type="entry name" value="RVT_3"/>
    <property type="match status" value="1"/>
</dbReference>
<dbReference type="Gene3D" id="3.30.420.10">
    <property type="entry name" value="Ribonuclease H-like superfamily/Ribonuclease H"/>
    <property type="match status" value="1"/>
</dbReference>
<dbReference type="SUPFAM" id="SSF53098">
    <property type="entry name" value="Ribonuclease H-like"/>
    <property type="match status" value="1"/>
</dbReference>
<evidence type="ECO:0000259" key="2">
    <source>
        <dbReference type="Pfam" id="PF13966"/>
    </source>
</evidence>
<dbReference type="GO" id="GO:0004523">
    <property type="term" value="F:RNA-DNA hybrid ribonuclease activity"/>
    <property type="evidence" value="ECO:0007669"/>
    <property type="project" value="InterPro"/>
</dbReference>
<dbReference type="CDD" id="cd06222">
    <property type="entry name" value="RNase_H_like"/>
    <property type="match status" value="1"/>
</dbReference>